<proteinExistence type="predicted"/>
<dbReference type="EMBL" id="JAANER010000002">
    <property type="protein sequence ID" value="KAG9193471.1"/>
    <property type="molecule type" value="Genomic_DNA"/>
</dbReference>
<reference evidence="2" key="1">
    <citation type="submission" date="2021-07" db="EMBL/GenBank/DDBJ databases">
        <title>Genome Resource of American Ginseng Black Spot Pathogen Alternaria panax.</title>
        <authorList>
            <person name="Qiu C."/>
            <person name="Wang W."/>
            <person name="Liu Z."/>
        </authorList>
    </citation>
    <scope>NUCLEOTIDE SEQUENCE</scope>
    <source>
        <strain evidence="2">BNCC115425</strain>
    </source>
</reference>
<protein>
    <submittedName>
        <fullName evidence="2">Uncharacterized protein</fullName>
    </submittedName>
</protein>
<organism evidence="2 3">
    <name type="scientific">Alternaria panax</name>
    <dbReference type="NCBI Taxonomy" id="48097"/>
    <lineage>
        <taxon>Eukaryota</taxon>
        <taxon>Fungi</taxon>
        <taxon>Dikarya</taxon>
        <taxon>Ascomycota</taxon>
        <taxon>Pezizomycotina</taxon>
        <taxon>Dothideomycetes</taxon>
        <taxon>Pleosporomycetidae</taxon>
        <taxon>Pleosporales</taxon>
        <taxon>Pleosporineae</taxon>
        <taxon>Pleosporaceae</taxon>
        <taxon>Alternaria</taxon>
        <taxon>Alternaria sect. Panax</taxon>
    </lineage>
</organism>
<dbReference type="AlphaFoldDB" id="A0AAD4IFH5"/>
<keyword evidence="3" id="KW-1185">Reference proteome</keyword>
<dbReference type="Proteomes" id="UP001199106">
    <property type="component" value="Unassembled WGS sequence"/>
</dbReference>
<feature type="region of interest" description="Disordered" evidence="1">
    <location>
        <begin position="118"/>
        <end position="143"/>
    </location>
</feature>
<sequence length="174" mass="19482">MPHRGFPGPDQEASEMATARRKVSEEEGGVVLPPDSWTYLPDSYQAASKGAPLSNNDAADVPESMDLPDDAWYPDSFRLPDAEDKIESAKYGRGLCDFPSESGLDTADPPQRRFRFNLRGGEGSEPETNNPALVRTASEERREHIRRKRAEALATLQYHGETEKRERKRAFNCS</sequence>
<name>A0AAD4IFH5_9PLEO</name>
<comment type="caution">
    <text evidence="2">The sequence shown here is derived from an EMBL/GenBank/DDBJ whole genome shotgun (WGS) entry which is preliminary data.</text>
</comment>
<accession>A0AAD4IFH5</accession>
<gene>
    <name evidence="2" type="ORF">G6011_03506</name>
</gene>
<evidence type="ECO:0000313" key="3">
    <source>
        <dbReference type="Proteomes" id="UP001199106"/>
    </source>
</evidence>
<evidence type="ECO:0000313" key="2">
    <source>
        <dbReference type="EMBL" id="KAG9193471.1"/>
    </source>
</evidence>
<feature type="region of interest" description="Disordered" evidence="1">
    <location>
        <begin position="1"/>
        <end position="72"/>
    </location>
</feature>
<evidence type="ECO:0000256" key="1">
    <source>
        <dbReference type="SAM" id="MobiDB-lite"/>
    </source>
</evidence>